<dbReference type="EMBL" id="JAALHA020000025">
    <property type="protein sequence ID" value="MDR9899538.1"/>
    <property type="molecule type" value="Genomic_DNA"/>
</dbReference>
<dbReference type="Pfam" id="PF26355">
    <property type="entry name" value="HTH_VMAP-M9"/>
    <property type="match status" value="1"/>
</dbReference>
<organism evidence="4 5">
    <name type="scientific">Aetokthonos hydrillicola Thurmond2011</name>
    <dbReference type="NCBI Taxonomy" id="2712845"/>
    <lineage>
        <taxon>Bacteria</taxon>
        <taxon>Bacillati</taxon>
        <taxon>Cyanobacteriota</taxon>
        <taxon>Cyanophyceae</taxon>
        <taxon>Nostocales</taxon>
        <taxon>Hapalosiphonaceae</taxon>
        <taxon>Aetokthonos</taxon>
    </lineage>
</organism>
<dbReference type="PANTHER" id="PTHR23150">
    <property type="entry name" value="SULFATASE MODIFYING FACTOR 1, 2"/>
    <property type="match status" value="1"/>
</dbReference>
<comment type="caution">
    <text evidence="4">The sequence shown here is derived from an EMBL/GenBank/DDBJ whole genome shotgun (WGS) entry which is preliminary data.</text>
</comment>
<dbReference type="NCBIfam" id="NF041121">
    <property type="entry name" value="SAV_2336_NTERM"/>
    <property type="match status" value="1"/>
</dbReference>
<reference evidence="5" key="1">
    <citation type="journal article" date="2021" name="Science">
        <title>Hunting the eagle killer: A cyanobacterial neurotoxin causes vacuolar myelinopathy.</title>
        <authorList>
            <person name="Breinlinger S."/>
            <person name="Phillips T.J."/>
            <person name="Haram B.N."/>
            <person name="Mares J."/>
            <person name="Martinez Yerena J.A."/>
            <person name="Hrouzek P."/>
            <person name="Sobotka R."/>
            <person name="Henderson W.M."/>
            <person name="Schmieder P."/>
            <person name="Williams S.M."/>
            <person name="Lauderdale J.D."/>
            <person name="Wilde H.D."/>
            <person name="Gerrin W."/>
            <person name="Kust A."/>
            <person name="Washington J.W."/>
            <person name="Wagner C."/>
            <person name="Geier B."/>
            <person name="Liebeke M."/>
            <person name="Enke H."/>
            <person name="Niedermeyer T.H.J."/>
            <person name="Wilde S.B."/>
        </authorList>
    </citation>
    <scope>NUCLEOTIDE SEQUENCE [LARGE SCALE GENOMIC DNA]</scope>
    <source>
        <strain evidence="5">Thurmond2011</strain>
    </source>
</reference>
<dbReference type="Pfam" id="PF03781">
    <property type="entry name" value="FGE-sulfatase"/>
    <property type="match status" value="1"/>
</dbReference>
<evidence type="ECO:0000313" key="4">
    <source>
        <dbReference type="EMBL" id="MDR9899538.1"/>
    </source>
</evidence>
<sequence length="936" mass="105645">MTNHKLPNDKLKQLISVLSDKYNLTGEDIADFLWLALKQKPFLDKDDISQPKPEKQDNTTTNKKRIIPPPSDSTPHKKEPTKEPSATIHPPKPTDEDKSPASSSEKTLPFRHTDPPSLPKQLEFAKAFRALMLKVDSGKRTELDEIATVKQTAEQGICIPVLKSQLEPRFDLALVVDENSSMVIWRKTVQELQQLFESYGFFRQVQIWGLTKDDEGKIKISTKIGKREHFKNPQELIDPTQRRLILIVSDCVAQFWFDGAILSTLQDWTKHQPMAIIQMLPDWMWLRTGLRIGAYVELVNSTLGSPNRNLSIRELLLWKDIDLEQGIKTPVVILNLESASLWSSLVAGIRDKVTPGFVLPSKSEFTPASQLPQSQVSQLSAEQRVNRFRKISSPFGRKLAGLLMAAPVITLPVVRLVQNTLLPESLPVHVAEVFLGGLLKPLAEITTDTNPDEVIFDVMHDDIRKILLEDAPFGDSEFIFDTISIYIEKSIGKSLKECVALLNDPSVGENGEKENLAKAYARISLKILKQFGGNYADFAEKLEKVSPTEGTSSDTQIVADLKFTFEVVTVTIEDDIDFNLQPFEFDVATITRLNPVEFADNLVFSQTKHHLNEVERLIVQETISNQTYEQIAASSSYSTRELKDVAGKLWKVLSTALGEKVNKTTLKNIITRPQINRSRHQAEYFVEDLGNGVQLEMVAIPGGSFIMGSPEDEPQRYQDESPQHEVTIKPFFMGKYQVTQAQWQAVAALEQVKRELNPDPSRFKGKNLPVERVSWYDAVEFCDRLTRKTGKPYRLPSEAEWEYACRAGTATPFHFGETITSDLANYNGQAIYVAGSEGIYREKTTEVGSFKVANVFGLYDMHGNVWEWCADTWHQNYEGAPLDGSAWINENNSQYWLVRGGSWLNSPDNCRCASRLNDHGDYDNDFVGFRVVCGEL</sequence>
<accession>A0AAP5MDG1</accession>
<dbReference type="Proteomes" id="UP000667802">
    <property type="component" value="Unassembled WGS sequence"/>
</dbReference>
<feature type="domain" description="vWA-MoxR associated protein N-terminal HTH" evidence="3">
    <location>
        <begin position="596"/>
        <end position="672"/>
    </location>
</feature>
<feature type="compositionally biased region" description="Basic and acidic residues" evidence="1">
    <location>
        <begin position="43"/>
        <end position="57"/>
    </location>
</feature>
<name>A0AAP5MDG1_9CYAN</name>
<dbReference type="SUPFAM" id="SSF56436">
    <property type="entry name" value="C-type lectin-like"/>
    <property type="match status" value="1"/>
</dbReference>
<proteinExistence type="predicted"/>
<dbReference type="Gene3D" id="3.90.1580.10">
    <property type="entry name" value="paralog of FGE (formylglycine-generating enzyme)"/>
    <property type="match status" value="1"/>
</dbReference>
<dbReference type="InterPro" id="IPR058651">
    <property type="entry name" value="HTH_VMAP-M9"/>
</dbReference>
<evidence type="ECO:0000256" key="1">
    <source>
        <dbReference type="SAM" id="MobiDB-lite"/>
    </source>
</evidence>
<dbReference type="RefSeq" id="WP_208350266.1">
    <property type="nucleotide sequence ID" value="NZ_JAALHA020000025.1"/>
</dbReference>
<dbReference type="GO" id="GO:0120147">
    <property type="term" value="F:formylglycine-generating oxidase activity"/>
    <property type="evidence" value="ECO:0007669"/>
    <property type="project" value="TreeGrafter"/>
</dbReference>
<dbReference type="AlphaFoldDB" id="A0AAP5MDG1"/>
<feature type="region of interest" description="Disordered" evidence="1">
    <location>
        <begin position="43"/>
        <end position="117"/>
    </location>
</feature>
<evidence type="ECO:0000259" key="2">
    <source>
        <dbReference type="Pfam" id="PF03781"/>
    </source>
</evidence>
<keyword evidence="5" id="KW-1185">Reference proteome</keyword>
<feature type="domain" description="Sulfatase-modifying factor enzyme-like" evidence="2">
    <location>
        <begin position="696"/>
        <end position="932"/>
    </location>
</feature>
<gene>
    <name evidence="4" type="ORF">G7B40_034015</name>
</gene>
<evidence type="ECO:0000259" key="3">
    <source>
        <dbReference type="Pfam" id="PF26355"/>
    </source>
</evidence>
<dbReference type="InterPro" id="IPR042095">
    <property type="entry name" value="SUMF_sf"/>
</dbReference>
<dbReference type="PANTHER" id="PTHR23150:SF19">
    <property type="entry name" value="FORMYLGLYCINE-GENERATING ENZYME"/>
    <property type="match status" value="1"/>
</dbReference>
<evidence type="ECO:0000313" key="5">
    <source>
        <dbReference type="Proteomes" id="UP000667802"/>
    </source>
</evidence>
<protein>
    <submittedName>
        <fullName evidence="4">Formylglycine-generating enzyme family protein</fullName>
    </submittedName>
</protein>
<dbReference type="InterPro" id="IPR051043">
    <property type="entry name" value="Sulfatase_Mod_Factor_Kinase"/>
</dbReference>
<dbReference type="InterPro" id="IPR047738">
    <property type="entry name" value="SAV_2336-like_N"/>
</dbReference>
<dbReference type="InterPro" id="IPR016187">
    <property type="entry name" value="CTDL_fold"/>
</dbReference>
<dbReference type="InterPro" id="IPR005532">
    <property type="entry name" value="SUMF_dom"/>
</dbReference>